<dbReference type="InterPro" id="IPR001304">
    <property type="entry name" value="C-type_lectin-like"/>
</dbReference>
<evidence type="ECO:0000259" key="1">
    <source>
        <dbReference type="PROSITE" id="PS50041"/>
    </source>
</evidence>
<organism evidence="2 3">
    <name type="scientific">Dicentrarchus labrax</name>
    <name type="common">European seabass</name>
    <name type="synonym">Morone labrax</name>
    <dbReference type="NCBI Taxonomy" id="13489"/>
    <lineage>
        <taxon>Eukaryota</taxon>
        <taxon>Metazoa</taxon>
        <taxon>Chordata</taxon>
        <taxon>Craniata</taxon>
        <taxon>Vertebrata</taxon>
        <taxon>Euteleostomi</taxon>
        <taxon>Actinopterygii</taxon>
        <taxon>Neopterygii</taxon>
        <taxon>Teleostei</taxon>
        <taxon>Neoteleostei</taxon>
        <taxon>Acanthomorphata</taxon>
        <taxon>Eupercaria</taxon>
        <taxon>Moronidae</taxon>
        <taxon>Dicentrarchus</taxon>
    </lineage>
</organism>
<evidence type="ECO:0000313" key="3">
    <source>
        <dbReference type="Proteomes" id="UP000694389"/>
    </source>
</evidence>
<dbReference type="SUPFAM" id="SSF56436">
    <property type="entry name" value="C-type lectin-like"/>
    <property type="match status" value="1"/>
</dbReference>
<dbReference type="PANTHER" id="PTHR22803">
    <property type="entry name" value="MANNOSE, PHOSPHOLIPASE, LECTIN RECEPTOR RELATED"/>
    <property type="match status" value="1"/>
</dbReference>
<sequence>MLPHCQMELAYHTSTTAKSATNDVTSYVHTFGTEYILLPATASATSSDHHNKRWLQLFISLCSSVDCGSEQMYCNQSRQCKKQTAECCETATCPPGWTQFNLRCYLFNKDEKDWADAERLCNSFDGNLASLRTQSEYTFIRDLIYKVTNSHKTTWVGASDKVKEGVWLWSDGSNFVFNGWANGEPNNYNGGEGCMEINLGGKDFVNDGKCTRKNSFVCAKDL</sequence>
<protein>
    <recommendedName>
        <fullName evidence="1">C-type lectin domain-containing protein</fullName>
    </recommendedName>
</protein>
<dbReference type="InterPro" id="IPR050111">
    <property type="entry name" value="C-type_lectin/snaclec_domain"/>
</dbReference>
<evidence type="ECO:0000313" key="2">
    <source>
        <dbReference type="Ensembl" id="ENSDLAP00005079616.1"/>
    </source>
</evidence>
<proteinExistence type="predicted"/>
<dbReference type="AlphaFoldDB" id="A0A8P4GDI4"/>
<dbReference type="SMART" id="SM00034">
    <property type="entry name" value="CLECT"/>
    <property type="match status" value="1"/>
</dbReference>
<dbReference type="Gene3D" id="3.10.100.10">
    <property type="entry name" value="Mannose-Binding Protein A, subunit A"/>
    <property type="match status" value="1"/>
</dbReference>
<reference evidence="2" key="2">
    <citation type="submission" date="2025-09" db="UniProtKB">
        <authorList>
            <consortium name="Ensembl"/>
        </authorList>
    </citation>
    <scope>IDENTIFICATION</scope>
</reference>
<feature type="domain" description="C-type lectin" evidence="1">
    <location>
        <begin position="100"/>
        <end position="219"/>
    </location>
</feature>
<dbReference type="PROSITE" id="PS50041">
    <property type="entry name" value="C_TYPE_LECTIN_2"/>
    <property type="match status" value="1"/>
</dbReference>
<dbReference type="InterPro" id="IPR016186">
    <property type="entry name" value="C-type_lectin-like/link_sf"/>
</dbReference>
<reference evidence="2" key="1">
    <citation type="submission" date="2025-08" db="UniProtKB">
        <authorList>
            <consortium name="Ensembl"/>
        </authorList>
    </citation>
    <scope>IDENTIFICATION</scope>
</reference>
<dbReference type="PRINTS" id="PR01504">
    <property type="entry name" value="PNCREATITSAP"/>
</dbReference>
<dbReference type="InterPro" id="IPR016187">
    <property type="entry name" value="CTDL_fold"/>
</dbReference>
<accession>A0A8P4GDI4</accession>
<gene>
    <name evidence="2" type="primary">LOC127377687</name>
</gene>
<dbReference type="Ensembl" id="ENSDLAT00005073807.1">
    <property type="protein sequence ID" value="ENSDLAP00005079616.1"/>
    <property type="gene ID" value="ENSDLAG00005024330.2"/>
</dbReference>
<name>A0A8P4GDI4_DICLA</name>
<keyword evidence="3" id="KW-1185">Reference proteome</keyword>
<dbReference type="GeneTree" id="ENSGT01150000286973"/>
<dbReference type="Proteomes" id="UP000694389">
    <property type="component" value="Unassembled WGS sequence"/>
</dbReference>
<dbReference type="Pfam" id="PF00059">
    <property type="entry name" value="Lectin_C"/>
    <property type="match status" value="1"/>
</dbReference>